<keyword evidence="4" id="KW-0238">DNA-binding</keyword>
<dbReference type="AlphaFoldDB" id="A0A2T3J741"/>
<dbReference type="GO" id="GO:0046689">
    <property type="term" value="P:response to mercury ion"/>
    <property type="evidence" value="ECO:0007669"/>
    <property type="project" value="UniProtKB-KW"/>
</dbReference>
<dbReference type="Gene3D" id="1.10.1660.10">
    <property type="match status" value="1"/>
</dbReference>
<dbReference type="RefSeq" id="WP_107245836.1">
    <property type="nucleotide sequence ID" value="NZ_PYMJ01000048.1"/>
</dbReference>
<evidence type="ECO:0000256" key="3">
    <source>
        <dbReference type="ARBA" id="ARBA00022914"/>
    </source>
</evidence>
<dbReference type="PRINTS" id="PR00040">
    <property type="entry name" value="HTHMERR"/>
</dbReference>
<reference evidence="7 8" key="1">
    <citation type="submission" date="2018-01" db="EMBL/GenBank/DDBJ databases">
        <title>Whole genome sequencing of Histamine producing bacteria.</title>
        <authorList>
            <person name="Butler K."/>
        </authorList>
    </citation>
    <scope>NUCLEOTIDE SEQUENCE [LARGE SCALE GENOMIC DNA]</scope>
    <source>
        <strain evidence="7 8">JCM 12947</strain>
    </source>
</reference>
<dbReference type="NCBIfam" id="TIGR02051">
    <property type="entry name" value="MerR"/>
    <property type="match status" value="1"/>
</dbReference>
<sequence length="130" mass="14750">MKISDLAKAANVNVETIRYYERRGLITQPLKPEQGYREYSKIPLERIQFIKRAQELGFTLEEIANLLLLGEGHCLSVQEIAEHKLASVRAKIADLNRLESVLDNLVTQCKCNPSESSCPIVETLLPNDRK</sequence>
<gene>
    <name evidence="7" type="primary">merR</name>
    <name evidence="7" type="ORF">C9J12_26820</name>
</gene>
<dbReference type="InterPro" id="IPR000551">
    <property type="entry name" value="MerR-type_HTH_dom"/>
</dbReference>
<comment type="function">
    <text evidence="5">Mediates the mercuric-dependent induction of mercury resistance operon. In the absence of mercury MerR represses transcription by binding tightly to the mer operator region; when mercury is present the dimeric complex binds a single ion and becomes a potent transcriptional activator, while remaining bound to the mer site.</text>
</comment>
<dbReference type="GO" id="GO:0003677">
    <property type="term" value="F:DNA binding"/>
    <property type="evidence" value="ECO:0007669"/>
    <property type="project" value="UniProtKB-KW"/>
</dbReference>
<dbReference type="InterPro" id="IPR047057">
    <property type="entry name" value="MerR_fam"/>
</dbReference>
<proteinExistence type="predicted"/>
<dbReference type="GO" id="GO:0003700">
    <property type="term" value="F:DNA-binding transcription factor activity"/>
    <property type="evidence" value="ECO:0007669"/>
    <property type="project" value="InterPro"/>
</dbReference>
<protein>
    <recommendedName>
        <fullName evidence="1">Mercuric resistance operon regulatory protein</fullName>
    </recommendedName>
</protein>
<dbReference type="PANTHER" id="PTHR30204:SF92">
    <property type="entry name" value="HTH-TYPE TRANSCRIPTIONAL REGULATOR ZNTR"/>
    <property type="match status" value="1"/>
</dbReference>
<dbReference type="GO" id="GO:0045340">
    <property type="term" value="F:mercury ion binding"/>
    <property type="evidence" value="ECO:0007669"/>
    <property type="project" value="InterPro"/>
</dbReference>
<dbReference type="InterPro" id="IPR009061">
    <property type="entry name" value="DNA-bd_dom_put_sf"/>
</dbReference>
<keyword evidence="3" id="KW-0476">Mercury</keyword>
<evidence type="ECO:0000313" key="8">
    <source>
        <dbReference type="Proteomes" id="UP000240987"/>
    </source>
</evidence>
<name>A0A2T3J741_9GAMM</name>
<dbReference type="SMART" id="SM00422">
    <property type="entry name" value="HTH_MERR"/>
    <property type="match status" value="1"/>
</dbReference>
<dbReference type="PANTHER" id="PTHR30204">
    <property type="entry name" value="REDOX-CYCLING DRUG-SENSING TRANSCRIPTIONAL ACTIVATOR SOXR"/>
    <property type="match status" value="1"/>
</dbReference>
<dbReference type="Proteomes" id="UP000240987">
    <property type="component" value="Unassembled WGS sequence"/>
</dbReference>
<evidence type="ECO:0000256" key="1">
    <source>
        <dbReference type="ARBA" id="ARBA00017146"/>
    </source>
</evidence>
<dbReference type="EMBL" id="PYMJ01000048">
    <property type="protein sequence ID" value="PSU44559.1"/>
    <property type="molecule type" value="Genomic_DNA"/>
</dbReference>
<evidence type="ECO:0000256" key="4">
    <source>
        <dbReference type="ARBA" id="ARBA00023125"/>
    </source>
</evidence>
<accession>A0A2T3J741</accession>
<keyword evidence="2" id="KW-0475">Mercuric resistance</keyword>
<evidence type="ECO:0000256" key="5">
    <source>
        <dbReference type="ARBA" id="ARBA00024874"/>
    </source>
</evidence>
<evidence type="ECO:0000256" key="2">
    <source>
        <dbReference type="ARBA" id="ARBA00022466"/>
    </source>
</evidence>
<organism evidence="7 8">
    <name type="scientific">Photobacterium frigidiphilum</name>
    <dbReference type="NCBI Taxonomy" id="264736"/>
    <lineage>
        <taxon>Bacteria</taxon>
        <taxon>Pseudomonadati</taxon>
        <taxon>Pseudomonadota</taxon>
        <taxon>Gammaproteobacteria</taxon>
        <taxon>Vibrionales</taxon>
        <taxon>Vibrionaceae</taxon>
        <taxon>Photobacterium</taxon>
    </lineage>
</organism>
<dbReference type="InterPro" id="IPR011794">
    <property type="entry name" value="MerR"/>
</dbReference>
<comment type="caution">
    <text evidence="7">The sequence shown here is derived from an EMBL/GenBank/DDBJ whole genome shotgun (WGS) entry which is preliminary data.</text>
</comment>
<dbReference type="PROSITE" id="PS00552">
    <property type="entry name" value="HTH_MERR_1"/>
    <property type="match status" value="1"/>
</dbReference>
<dbReference type="OrthoDB" id="9808480at2"/>
<dbReference type="SUPFAM" id="SSF46955">
    <property type="entry name" value="Putative DNA-binding domain"/>
    <property type="match status" value="1"/>
</dbReference>
<dbReference type="Pfam" id="PF13411">
    <property type="entry name" value="MerR_1"/>
    <property type="match status" value="1"/>
</dbReference>
<evidence type="ECO:0000259" key="6">
    <source>
        <dbReference type="PROSITE" id="PS50937"/>
    </source>
</evidence>
<dbReference type="CDD" id="cd04783">
    <property type="entry name" value="HTH_MerR1"/>
    <property type="match status" value="1"/>
</dbReference>
<keyword evidence="8" id="KW-1185">Reference proteome</keyword>
<evidence type="ECO:0000313" key="7">
    <source>
        <dbReference type="EMBL" id="PSU44559.1"/>
    </source>
</evidence>
<dbReference type="PROSITE" id="PS50937">
    <property type="entry name" value="HTH_MERR_2"/>
    <property type="match status" value="1"/>
</dbReference>
<feature type="domain" description="HTH merR-type" evidence="6">
    <location>
        <begin position="1"/>
        <end position="69"/>
    </location>
</feature>